<reference evidence="1" key="1">
    <citation type="submission" date="2020-05" db="EMBL/GenBank/DDBJ databases">
        <authorList>
            <person name="Chiriac C."/>
            <person name="Salcher M."/>
            <person name="Ghai R."/>
            <person name="Kavagutti S V."/>
        </authorList>
    </citation>
    <scope>NUCLEOTIDE SEQUENCE</scope>
</reference>
<name>A0A6J6ML40_9ZZZZ</name>
<dbReference type="EMBL" id="CAEZWW010000090">
    <property type="protein sequence ID" value="CAB4674960.1"/>
    <property type="molecule type" value="Genomic_DNA"/>
</dbReference>
<protein>
    <submittedName>
        <fullName evidence="1">Unannotated protein</fullName>
    </submittedName>
</protein>
<proteinExistence type="predicted"/>
<organism evidence="1">
    <name type="scientific">freshwater metagenome</name>
    <dbReference type="NCBI Taxonomy" id="449393"/>
    <lineage>
        <taxon>unclassified sequences</taxon>
        <taxon>metagenomes</taxon>
        <taxon>ecological metagenomes</taxon>
    </lineage>
</organism>
<dbReference type="Pfam" id="PF20102">
    <property type="entry name" value="DUF6492"/>
    <property type="match status" value="1"/>
</dbReference>
<accession>A0A6J6ML40</accession>
<gene>
    <name evidence="1" type="ORF">UFOPK2310_00839</name>
</gene>
<dbReference type="InterPro" id="IPR045499">
    <property type="entry name" value="DUF6492"/>
</dbReference>
<sequence>MQSFAMLLKSFADDFDYAQRLLVSFRKFNADSLHLYCVVPPADMARFAAFSGADVTVLSESELGEYLVDHPVHGMRAGYINQEIVKLAFWELELTENYFCVDSDAEFIRPFYRSDFMVDENTPYTVLVEDNELKVEPRYYREYWQQRELELRHIQELVGLDTKVVRTCHGHQIFSARVLRSFKTEFLDPQSWSYADALEASPYEFTWYNMWLQKSQIIEIHQREPLVKVFHNESQHLEYIMRGVTTADIARGYLAVVVNSNYSRGLGVVRAEASKPELLAQYLSYGEVSKVVSGKLRDTFSRRLGRTN</sequence>
<evidence type="ECO:0000313" key="1">
    <source>
        <dbReference type="EMBL" id="CAB4674960.1"/>
    </source>
</evidence>
<dbReference type="AlphaFoldDB" id="A0A6J6ML40"/>